<name>A0ACC3CJG4_PYRYE</name>
<dbReference type="EMBL" id="CM020620">
    <property type="protein sequence ID" value="KAK1870220.1"/>
    <property type="molecule type" value="Genomic_DNA"/>
</dbReference>
<organism evidence="1 2">
    <name type="scientific">Pyropia yezoensis</name>
    <name type="common">Susabi-nori</name>
    <name type="synonym">Porphyra yezoensis</name>
    <dbReference type="NCBI Taxonomy" id="2788"/>
    <lineage>
        <taxon>Eukaryota</taxon>
        <taxon>Rhodophyta</taxon>
        <taxon>Bangiophyceae</taxon>
        <taxon>Bangiales</taxon>
        <taxon>Bangiaceae</taxon>
        <taxon>Pyropia</taxon>
    </lineage>
</organism>
<reference evidence="1" key="1">
    <citation type="submission" date="2019-11" db="EMBL/GenBank/DDBJ databases">
        <title>Nori genome reveals adaptations in red seaweeds to the harsh intertidal environment.</title>
        <authorList>
            <person name="Wang D."/>
            <person name="Mao Y."/>
        </authorList>
    </citation>
    <scope>NUCLEOTIDE SEQUENCE</scope>
    <source>
        <tissue evidence="1">Gametophyte</tissue>
    </source>
</reference>
<keyword evidence="2" id="KW-1185">Reference proteome</keyword>
<evidence type="ECO:0000313" key="1">
    <source>
        <dbReference type="EMBL" id="KAK1870220.1"/>
    </source>
</evidence>
<gene>
    <name evidence="1" type="ORF">I4F81_012682</name>
</gene>
<protein>
    <submittedName>
        <fullName evidence="1">Uncharacterized protein</fullName>
    </submittedName>
</protein>
<dbReference type="Proteomes" id="UP000798662">
    <property type="component" value="Chromosome 3"/>
</dbReference>
<comment type="caution">
    <text evidence="1">The sequence shown here is derived from an EMBL/GenBank/DDBJ whole genome shotgun (WGS) entry which is preliminary data.</text>
</comment>
<accession>A0ACC3CJG4</accession>
<evidence type="ECO:0000313" key="2">
    <source>
        <dbReference type="Proteomes" id="UP000798662"/>
    </source>
</evidence>
<sequence length="258" mass="27110">MAAKDVAVTPPAAFEAAAVLASQRRPQRLPGPSASQSRWAARRWWRCAAATLRCLWPLAVVAGAAPCCGEASAAGPEATAAATRRMASGTAGAASDGADAVSAGAKGKVVSPARTLLGGGRPTRAASHTSVDAAPSRPGSRRRPPLLVPQPAAPPRAFVGRPLPTTSRVVRARLDGGRRTEVAVPPGVPSRQGSGYAPEPPCHSQSRRRSPYRRQPRRKGRGSSAPASGQPQRRQRRRRDWMSAAPPEPPLRRQPGRR</sequence>
<proteinExistence type="predicted"/>